<evidence type="ECO:0000259" key="6">
    <source>
        <dbReference type="PROSITE" id="PS50089"/>
    </source>
</evidence>
<feature type="domain" description="RING-type" evidence="6">
    <location>
        <begin position="43"/>
        <end position="115"/>
    </location>
</feature>
<reference evidence="8" key="2">
    <citation type="submission" date="2015-01" db="EMBL/GenBank/DDBJ databases">
        <title>Evolutionary Origins and Diversification of the Mycorrhizal Mutualists.</title>
        <authorList>
            <consortium name="DOE Joint Genome Institute"/>
            <consortium name="Mycorrhizal Genomics Consortium"/>
            <person name="Kohler A."/>
            <person name="Kuo A."/>
            <person name="Nagy L.G."/>
            <person name="Floudas D."/>
            <person name="Copeland A."/>
            <person name="Barry K.W."/>
            <person name="Cichocki N."/>
            <person name="Veneault-Fourrey C."/>
            <person name="LaButti K."/>
            <person name="Lindquist E.A."/>
            <person name="Lipzen A."/>
            <person name="Lundell T."/>
            <person name="Morin E."/>
            <person name="Murat C."/>
            <person name="Riley R."/>
            <person name="Ohm R."/>
            <person name="Sun H."/>
            <person name="Tunlid A."/>
            <person name="Henrissat B."/>
            <person name="Grigoriev I.V."/>
            <person name="Hibbett D.S."/>
            <person name="Martin F."/>
        </authorList>
    </citation>
    <scope>NUCLEOTIDE SEQUENCE [LARGE SCALE GENOMIC DNA]</scope>
    <source>
        <strain evidence="8">h7</strain>
    </source>
</reference>
<evidence type="ECO:0000256" key="1">
    <source>
        <dbReference type="ARBA" id="ARBA00022723"/>
    </source>
</evidence>
<evidence type="ECO:0000313" key="8">
    <source>
        <dbReference type="Proteomes" id="UP000053424"/>
    </source>
</evidence>
<dbReference type="PROSITE" id="PS50089">
    <property type="entry name" value="ZF_RING_2"/>
    <property type="match status" value="1"/>
</dbReference>
<dbReference type="EMBL" id="KN831771">
    <property type="protein sequence ID" value="KIM46231.1"/>
    <property type="molecule type" value="Genomic_DNA"/>
</dbReference>
<dbReference type="OrthoDB" id="8062037at2759"/>
<dbReference type="InterPro" id="IPR018957">
    <property type="entry name" value="Znf_C3HC4_RING-type"/>
</dbReference>
<dbReference type="SUPFAM" id="SSF57850">
    <property type="entry name" value="RING/U-box"/>
    <property type="match status" value="1"/>
</dbReference>
<keyword evidence="1" id="KW-0479">Metal-binding</keyword>
<dbReference type="STRING" id="686832.A0A0C3CQT8"/>
<organism evidence="7 8">
    <name type="scientific">Hebeloma cylindrosporum</name>
    <dbReference type="NCBI Taxonomy" id="76867"/>
    <lineage>
        <taxon>Eukaryota</taxon>
        <taxon>Fungi</taxon>
        <taxon>Dikarya</taxon>
        <taxon>Basidiomycota</taxon>
        <taxon>Agaricomycotina</taxon>
        <taxon>Agaricomycetes</taxon>
        <taxon>Agaricomycetidae</taxon>
        <taxon>Agaricales</taxon>
        <taxon>Agaricineae</taxon>
        <taxon>Hymenogastraceae</taxon>
        <taxon>Hebeloma</taxon>
    </lineage>
</organism>
<gene>
    <name evidence="7" type="ORF">M413DRAFT_441305</name>
</gene>
<dbReference type="Proteomes" id="UP000053424">
    <property type="component" value="Unassembled WGS sequence"/>
</dbReference>
<dbReference type="HOGENOM" id="CLU_091767_0_0_1"/>
<evidence type="ECO:0000256" key="4">
    <source>
        <dbReference type="PROSITE-ProRule" id="PRU00175"/>
    </source>
</evidence>
<keyword evidence="8" id="KW-1185">Reference proteome</keyword>
<dbReference type="Gene3D" id="3.30.40.10">
    <property type="entry name" value="Zinc/RING finger domain, C3HC4 (zinc finger)"/>
    <property type="match status" value="1"/>
</dbReference>
<dbReference type="AlphaFoldDB" id="A0A0C3CQT8"/>
<accession>A0A0C3CQT8</accession>
<evidence type="ECO:0000256" key="3">
    <source>
        <dbReference type="ARBA" id="ARBA00022833"/>
    </source>
</evidence>
<dbReference type="GO" id="GO:0008270">
    <property type="term" value="F:zinc ion binding"/>
    <property type="evidence" value="ECO:0007669"/>
    <property type="project" value="UniProtKB-KW"/>
</dbReference>
<dbReference type="SMART" id="SM00184">
    <property type="entry name" value="RING"/>
    <property type="match status" value="1"/>
</dbReference>
<dbReference type="InterPro" id="IPR001841">
    <property type="entry name" value="Znf_RING"/>
</dbReference>
<reference evidence="7 8" key="1">
    <citation type="submission" date="2014-04" db="EMBL/GenBank/DDBJ databases">
        <authorList>
            <consortium name="DOE Joint Genome Institute"/>
            <person name="Kuo A."/>
            <person name="Gay G."/>
            <person name="Dore J."/>
            <person name="Kohler A."/>
            <person name="Nagy L.G."/>
            <person name="Floudas D."/>
            <person name="Copeland A."/>
            <person name="Barry K.W."/>
            <person name="Cichocki N."/>
            <person name="Veneault-Fourrey C."/>
            <person name="LaButti K."/>
            <person name="Lindquist E.A."/>
            <person name="Lipzen A."/>
            <person name="Lundell T."/>
            <person name="Morin E."/>
            <person name="Murat C."/>
            <person name="Sun H."/>
            <person name="Tunlid A."/>
            <person name="Henrissat B."/>
            <person name="Grigoriev I.V."/>
            <person name="Hibbett D.S."/>
            <person name="Martin F."/>
            <person name="Nordberg H.P."/>
            <person name="Cantor M.N."/>
            <person name="Hua S.X."/>
        </authorList>
    </citation>
    <scope>NUCLEOTIDE SEQUENCE [LARGE SCALE GENOMIC DNA]</scope>
    <source>
        <strain evidence="8">h7</strain>
    </source>
</reference>
<evidence type="ECO:0000313" key="7">
    <source>
        <dbReference type="EMBL" id="KIM46231.1"/>
    </source>
</evidence>
<feature type="compositionally biased region" description="Acidic residues" evidence="5">
    <location>
        <begin position="192"/>
        <end position="207"/>
    </location>
</feature>
<dbReference type="Pfam" id="PF00097">
    <property type="entry name" value="zf-C3HC4"/>
    <property type="match status" value="1"/>
</dbReference>
<dbReference type="InterPro" id="IPR013083">
    <property type="entry name" value="Znf_RING/FYVE/PHD"/>
</dbReference>
<protein>
    <recommendedName>
        <fullName evidence="6">RING-type domain-containing protein</fullName>
    </recommendedName>
</protein>
<evidence type="ECO:0000256" key="5">
    <source>
        <dbReference type="SAM" id="MobiDB-lite"/>
    </source>
</evidence>
<feature type="region of interest" description="Disordered" evidence="5">
    <location>
        <begin position="183"/>
        <end position="277"/>
    </location>
</feature>
<keyword evidence="2 4" id="KW-0863">Zinc-finger</keyword>
<keyword evidence="3" id="KW-0862">Zinc</keyword>
<name>A0A0C3CQT8_HEBCY</name>
<evidence type="ECO:0000256" key="2">
    <source>
        <dbReference type="ARBA" id="ARBA00022771"/>
    </source>
</evidence>
<sequence length="277" mass="30117">MDPAATAYELVHDALLSPHDRIKILLASLPVLGKDAVDLDEPCPICLMPFSSVLVDEADAGLNSVESTKEAVEKEKYKEEDLGGVTKLVGCGHIFCRRDLTEWIRSQHGSCPTCRHTFLNIRPPSESDDESSDGGEYIPNPDDFEDEDEDAFLDVDGFTDADADEFPVEGMDLDFGELWEEGQSDAGALGDAEMEDEEDFEEDEADMSLEWGLTDGESESMSSSEGDTTIEEEGQASLALQPQVSISVHGDDDVNLPEGEGLDPTSNVHDPASQDPK</sequence>
<proteinExistence type="predicted"/>
<feature type="region of interest" description="Disordered" evidence="5">
    <location>
        <begin position="122"/>
        <end position="148"/>
    </location>
</feature>